<dbReference type="OrthoDB" id="6856062at2"/>
<name>A0A2U2AFK5_9GAMM</name>
<accession>A0A2U2AFK5</accession>
<dbReference type="EMBL" id="QEWQ01000003">
    <property type="protein sequence ID" value="PWD81359.1"/>
    <property type="molecule type" value="Genomic_DNA"/>
</dbReference>
<dbReference type="GO" id="GO:0003677">
    <property type="term" value="F:DNA binding"/>
    <property type="evidence" value="ECO:0007669"/>
    <property type="project" value="InterPro"/>
</dbReference>
<keyword evidence="3" id="KW-1185">Reference proteome</keyword>
<organism evidence="2 3">
    <name type="scientific">Ignatzschineria ureiclastica</name>
    <dbReference type="NCBI Taxonomy" id="472582"/>
    <lineage>
        <taxon>Bacteria</taxon>
        <taxon>Pseudomonadati</taxon>
        <taxon>Pseudomonadota</taxon>
        <taxon>Gammaproteobacteria</taxon>
        <taxon>Cardiobacteriales</taxon>
        <taxon>Ignatzschineriaceae</taxon>
        <taxon>Ignatzschineria</taxon>
    </lineage>
</organism>
<dbReference type="InterPro" id="IPR001387">
    <property type="entry name" value="Cro/C1-type_HTH"/>
</dbReference>
<comment type="caution">
    <text evidence="2">The sequence shown here is derived from an EMBL/GenBank/DDBJ whole genome shotgun (WGS) entry which is preliminary data.</text>
</comment>
<dbReference type="InterPro" id="IPR010982">
    <property type="entry name" value="Lambda_DNA-bd_dom_sf"/>
</dbReference>
<evidence type="ECO:0000313" key="3">
    <source>
        <dbReference type="Proteomes" id="UP000245020"/>
    </source>
</evidence>
<dbReference type="PROSITE" id="PS50943">
    <property type="entry name" value="HTH_CROC1"/>
    <property type="match status" value="1"/>
</dbReference>
<dbReference type="SUPFAM" id="SSF47413">
    <property type="entry name" value="lambda repressor-like DNA-binding domains"/>
    <property type="match status" value="1"/>
</dbReference>
<dbReference type="Pfam" id="PF01381">
    <property type="entry name" value="HTH_3"/>
    <property type="match status" value="1"/>
</dbReference>
<dbReference type="SMART" id="SM00530">
    <property type="entry name" value="HTH_XRE"/>
    <property type="match status" value="1"/>
</dbReference>
<feature type="domain" description="HTH cro/C1-type" evidence="1">
    <location>
        <begin position="3"/>
        <end position="57"/>
    </location>
</feature>
<evidence type="ECO:0000313" key="2">
    <source>
        <dbReference type="EMBL" id="PWD81359.1"/>
    </source>
</evidence>
<dbReference type="Proteomes" id="UP000245020">
    <property type="component" value="Unassembled WGS sequence"/>
</dbReference>
<gene>
    <name evidence="2" type="ORF">DC083_05585</name>
</gene>
<reference evidence="3" key="1">
    <citation type="submission" date="2018-05" db="EMBL/GenBank/DDBJ databases">
        <title>Ignatzschineria dubaiensis sp. nov., isolated from necrotic foot tissues of dromedaries (Camelus dromedarius) and associated maggots in Dubai, United Arab Emirates.</title>
        <authorList>
            <person name="Tsang C.C."/>
            <person name="Tang J.Y.M."/>
            <person name="Fong J.Y.H."/>
            <person name="Kinne J."/>
            <person name="Lee H.H."/>
            <person name="Joseph M."/>
            <person name="Jose S."/>
            <person name="Schuster R.K."/>
            <person name="Tang Y."/>
            <person name="Sivakumar S."/>
            <person name="Chen J.H.K."/>
            <person name="Teng J.L.L."/>
            <person name="Lau S.K.P."/>
            <person name="Wernery U."/>
            <person name="Woo P.C.Y."/>
        </authorList>
    </citation>
    <scope>NUCLEOTIDE SEQUENCE [LARGE SCALE GENOMIC DNA]</scope>
    <source>
        <strain evidence="3">KCTC 22644</strain>
    </source>
</reference>
<dbReference type="RefSeq" id="WP_109189250.1">
    <property type="nucleotide sequence ID" value="NZ_BMYA01000003.1"/>
</dbReference>
<sequence>MHIQQFRQALQYSRETLAKELHVSVIDIENWESGTAFPDIRYLRDIALLFKTSVEELRGDYPLRAYPRTGHFFVNDSTLDAFWGHICIHLQNHENALWFPISLKSQQSIVEQLAQSTASYPWISIETLNNRLLFINVMHTDSIELIHQQKENQQSTPDDWDIHGYSLELYRALIRKDQDPFGYMASNQYSDSFKEKIESICDYHDLYLGTHLSDLLYNTHIIQAQKSISAPIAPNFIAEIYQHITERQLPTMLNISKSIESNQHFIQSAEIALINTPLALLIDYQVSQKAEAC</sequence>
<dbReference type="AlphaFoldDB" id="A0A2U2AFK5"/>
<dbReference type="Gene3D" id="1.10.260.40">
    <property type="entry name" value="lambda repressor-like DNA-binding domains"/>
    <property type="match status" value="1"/>
</dbReference>
<evidence type="ECO:0000259" key="1">
    <source>
        <dbReference type="PROSITE" id="PS50943"/>
    </source>
</evidence>
<dbReference type="CDD" id="cd00093">
    <property type="entry name" value="HTH_XRE"/>
    <property type="match status" value="1"/>
</dbReference>
<protein>
    <recommendedName>
        <fullName evidence="1">HTH cro/C1-type domain-containing protein</fullName>
    </recommendedName>
</protein>
<proteinExistence type="predicted"/>